<proteinExistence type="predicted"/>
<dbReference type="PANTHER" id="PTHR30055:SF226">
    <property type="entry name" value="HTH-TYPE TRANSCRIPTIONAL REGULATOR PKSA"/>
    <property type="match status" value="1"/>
</dbReference>
<dbReference type="InterPro" id="IPR001647">
    <property type="entry name" value="HTH_TetR"/>
</dbReference>
<dbReference type="Gene3D" id="1.10.357.10">
    <property type="entry name" value="Tetracycline Repressor, domain 2"/>
    <property type="match status" value="1"/>
</dbReference>
<keyword evidence="3" id="KW-0812">Transmembrane</keyword>
<dbReference type="RefSeq" id="WP_211294508.1">
    <property type="nucleotide sequence ID" value="NZ_PGFB01000003.1"/>
</dbReference>
<reference evidence="5 6" key="1">
    <citation type="submission" date="2017-11" db="EMBL/GenBank/DDBJ databases">
        <title>Genomic Encyclopedia of Archaeal and Bacterial Type Strains, Phase II (KMG-II): From Individual Species to Whole Genera.</title>
        <authorList>
            <person name="Goeker M."/>
        </authorList>
    </citation>
    <scope>NUCLEOTIDE SEQUENCE [LARGE SCALE GENOMIC DNA]</scope>
    <source>
        <strain evidence="5 6">DSM 25625</strain>
    </source>
</reference>
<dbReference type="InterPro" id="IPR041483">
    <property type="entry name" value="TetR_C_34"/>
</dbReference>
<gene>
    <name evidence="5" type="ORF">CLV54_1958</name>
</gene>
<feature type="transmembrane region" description="Helical" evidence="3">
    <location>
        <begin position="155"/>
        <end position="186"/>
    </location>
</feature>
<dbReference type="PANTHER" id="PTHR30055">
    <property type="entry name" value="HTH-TYPE TRANSCRIPTIONAL REGULATOR RUTR"/>
    <property type="match status" value="1"/>
</dbReference>
<name>A0A2M9BW27_9MICO</name>
<evidence type="ECO:0000313" key="6">
    <source>
        <dbReference type="Proteomes" id="UP000230161"/>
    </source>
</evidence>
<evidence type="ECO:0000259" key="4">
    <source>
        <dbReference type="PROSITE" id="PS50977"/>
    </source>
</evidence>
<keyword evidence="3" id="KW-1133">Transmembrane helix</keyword>
<feature type="DNA-binding region" description="H-T-H motif" evidence="2">
    <location>
        <begin position="44"/>
        <end position="63"/>
    </location>
</feature>
<dbReference type="AlphaFoldDB" id="A0A2M9BW27"/>
<dbReference type="InterPro" id="IPR009057">
    <property type="entry name" value="Homeodomain-like_sf"/>
</dbReference>
<dbReference type="Pfam" id="PF00440">
    <property type="entry name" value="TetR_N"/>
    <property type="match status" value="1"/>
</dbReference>
<dbReference type="GO" id="GO:0003700">
    <property type="term" value="F:DNA-binding transcription factor activity"/>
    <property type="evidence" value="ECO:0007669"/>
    <property type="project" value="TreeGrafter"/>
</dbReference>
<dbReference type="EMBL" id="PGFB01000003">
    <property type="protein sequence ID" value="PJJ62162.1"/>
    <property type="molecule type" value="Genomic_DNA"/>
</dbReference>
<evidence type="ECO:0000256" key="3">
    <source>
        <dbReference type="SAM" id="Phobius"/>
    </source>
</evidence>
<dbReference type="InterPro" id="IPR050109">
    <property type="entry name" value="HTH-type_TetR-like_transc_reg"/>
</dbReference>
<dbReference type="SUPFAM" id="SSF46689">
    <property type="entry name" value="Homeodomain-like"/>
    <property type="match status" value="1"/>
</dbReference>
<comment type="caution">
    <text evidence="5">The sequence shown here is derived from an EMBL/GenBank/DDBJ whole genome shotgun (WGS) entry which is preliminary data.</text>
</comment>
<keyword evidence="3" id="KW-0472">Membrane</keyword>
<sequence>MTAETSGAAAFQRARTEEQRAERREAILATAREMLDGARVAELSLNELARQVGLAKSNVLRYFESREAVLLELYDREYRAWLDELAGRLASVPRPAPANAEATIEIVAAALAETVAHRRVFCELSASAPSVLEHNVSADVAAEYKRTTIANSNRLVGIVAPLVGGLPGLAAVTFVGGVTIAIGGVWSMSQPSPGMAAAYAAHPELQALRLDLRVAVRELVATLLTGLRHRRTALSEDGSDGAAGLIGE</sequence>
<keyword evidence="6" id="KW-1185">Reference proteome</keyword>
<dbReference type="PROSITE" id="PS50977">
    <property type="entry name" value="HTH_TETR_2"/>
    <property type="match status" value="1"/>
</dbReference>
<evidence type="ECO:0000313" key="5">
    <source>
        <dbReference type="EMBL" id="PJJ62162.1"/>
    </source>
</evidence>
<organism evidence="5 6">
    <name type="scientific">Compostimonas suwonensis</name>
    <dbReference type="NCBI Taxonomy" id="1048394"/>
    <lineage>
        <taxon>Bacteria</taxon>
        <taxon>Bacillati</taxon>
        <taxon>Actinomycetota</taxon>
        <taxon>Actinomycetes</taxon>
        <taxon>Micrococcales</taxon>
        <taxon>Microbacteriaceae</taxon>
        <taxon>Compostimonas</taxon>
    </lineage>
</organism>
<accession>A0A2M9BW27</accession>
<dbReference type="Pfam" id="PF17929">
    <property type="entry name" value="TetR_C_34"/>
    <property type="match status" value="1"/>
</dbReference>
<evidence type="ECO:0000256" key="1">
    <source>
        <dbReference type="ARBA" id="ARBA00023125"/>
    </source>
</evidence>
<dbReference type="Proteomes" id="UP000230161">
    <property type="component" value="Unassembled WGS sequence"/>
</dbReference>
<protein>
    <submittedName>
        <fullName evidence="5">AcrR family transcriptional regulator</fullName>
    </submittedName>
</protein>
<dbReference type="GO" id="GO:0000976">
    <property type="term" value="F:transcription cis-regulatory region binding"/>
    <property type="evidence" value="ECO:0007669"/>
    <property type="project" value="TreeGrafter"/>
</dbReference>
<keyword evidence="1 2" id="KW-0238">DNA-binding</keyword>
<evidence type="ECO:0000256" key="2">
    <source>
        <dbReference type="PROSITE-ProRule" id="PRU00335"/>
    </source>
</evidence>
<feature type="domain" description="HTH tetR-type" evidence="4">
    <location>
        <begin position="21"/>
        <end position="81"/>
    </location>
</feature>